<gene>
    <name evidence="2" type="ORF">I568_00577</name>
</gene>
<organism evidence="2 3">
    <name type="scientific">Enterococcus columbae DSM 7374 = ATCC 51263</name>
    <dbReference type="NCBI Taxonomy" id="1121865"/>
    <lineage>
        <taxon>Bacteria</taxon>
        <taxon>Bacillati</taxon>
        <taxon>Bacillota</taxon>
        <taxon>Bacilli</taxon>
        <taxon>Lactobacillales</taxon>
        <taxon>Enterococcaceae</taxon>
        <taxon>Enterococcus</taxon>
    </lineage>
</organism>
<dbReference type="Proteomes" id="UP000014113">
    <property type="component" value="Unassembled WGS sequence"/>
</dbReference>
<sequence>MAIKYFNKEEINHARNTDILEYLLSKGENFLKQGNYYRHAEHSSWVYDNRKKVMYFNKEVTNYATNSCITVALKVYQFNFNEAVTDILSSGAEILLEERFEKDKLAKPMFDYKREVKEDINTNAAFDYLVNKRQLDAQLVEQLIKAGLIRQDNHQNIVFKYLNRETNQLHDVVGVELRGSRLIPEEKRIHPNRPYFLMQHELNQPDTGFYIQLSPRFQTAELKVFEAPIEVLSYLTIKKDCLFHQEQRQNIDFLSMGGLKQSVVFEHYKKIMLQNRLLATQKKEAVTIPTITLCVNNDEGGQKFIERFTRFLQEQAFSESFIQQKLKIELPVSQVNETLAIDYNDLLQERKGLSTITVREEGLQ</sequence>
<dbReference type="EMBL" id="ASWJ01000003">
    <property type="protein sequence ID" value="EOW87533.1"/>
    <property type="molecule type" value="Genomic_DNA"/>
</dbReference>
<dbReference type="STRING" id="1121865.OMW_00627"/>
<name>S0KZ58_9ENTE</name>
<dbReference type="AlphaFoldDB" id="S0KZ58"/>
<protein>
    <recommendedName>
        <fullName evidence="1">DUF3991 domain-containing protein</fullName>
    </recommendedName>
</protein>
<dbReference type="Gene3D" id="3.40.1360.10">
    <property type="match status" value="1"/>
</dbReference>
<dbReference type="Pfam" id="PF13154">
    <property type="entry name" value="DUF3991"/>
    <property type="match status" value="1"/>
</dbReference>
<dbReference type="PATRIC" id="fig|1121865.3.peg.618"/>
<evidence type="ECO:0000313" key="2">
    <source>
        <dbReference type="EMBL" id="EOW87533.1"/>
    </source>
</evidence>
<reference evidence="2 3" key="1">
    <citation type="submission" date="2013-03" db="EMBL/GenBank/DDBJ databases">
        <title>The Genome Sequence of Enterococcus columbae ATCC_51263 (PacBio/Illumina hybrid assembly).</title>
        <authorList>
            <consortium name="The Broad Institute Genomics Platform"/>
            <consortium name="The Broad Institute Genome Sequencing Center for Infectious Disease"/>
            <person name="Earl A."/>
            <person name="Russ C."/>
            <person name="Gilmore M."/>
            <person name="Surin D."/>
            <person name="Walker B."/>
            <person name="Young S."/>
            <person name="Zeng Q."/>
            <person name="Gargeya S."/>
            <person name="Fitzgerald M."/>
            <person name="Haas B."/>
            <person name="Abouelleil A."/>
            <person name="Allen A.W."/>
            <person name="Alvarado L."/>
            <person name="Arachchi H.M."/>
            <person name="Berlin A.M."/>
            <person name="Chapman S.B."/>
            <person name="Gainer-Dewar J."/>
            <person name="Goldberg J."/>
            <person name="Griggs A."/>
            <person name="Gujja S."/>
            <person name="Hansen M."/>
            <person name="Howarth C."/>
            <person name="Imamovic A."/>
            <person name="Ireland A."/>
            <person name="Larimer J."/>
            <person name="McCowan C."/>
            <person name="Murphy C."/>
            <person name="Pearson M."/>
            <person name="Poon T.W."/>
            <person name="Priest M."/>
            <person name="Roberts A."/>
            <person name="Saif S."/>
            <person name="Shea T."/>
            <person name="Sisk P."/>
            <person name="Sykes S."/>
            <person name="Wortman J."/>
            <person name="Nusbaum C."/>
            <person name="Birren B."/>
        </authorList>
    </citation>
    <scope>NUCLEOTIDE SEQUENCE [LARGE SCALE GENOMIC DNA]</scope>
    <source>
        <strain evidence="2 3">ATCC 51263</strain>
    </source>
</reference>
<comment type="caution">
    <text evidence="2">The sequence shown here is derived from an EMBL/GenBank/DDBJ whole genome shotgun (WGS) entry which is preliminary data.</text>
</comment>
<keyword evidence="3" id="KW-1185">Reference proteome</keyword>
<dbReference type="OrthoDB" id="9803716at2"/>
<accession>S0KZ58</accession>
<proteinExistence type="predicted"/>
<feature type="domain" description="DUF3991" evidence="1">
    <location>
        <begin position="128"/>
        <end position="180"/>
    </location>
</feature>
<evidence type="ECO:0000313" key="3">
    <source>
        <dbReference type="Proteomes" id="UP000014113"/>
    </source>
</evidence>
<dbReference type="InterPro" id="IPR025054">
    <property type="entry name" value="DUF3991"/>
</dbReference>
<dbReference type="RefSeq" id="WP_016182790.1">
    <property type="nucleotide sequence ID" value="NZ_KB890291.1"/>
</dbReference>
<evidence type="ECO:0000259" key="1">
    <source>
        <dbReference type="Pfam" id="PF13154"/>
    </source>
</evidence>
<dbReference type="eggNOG" id="COG0358">
    <property type="taxonomic scope" value="Bacteria"/>
</dbReference>